<dbReference type="AlphaFoldDB" id="A0A2H9TQU9"/>
<feature type="region of interest" description="Disordered" evidence="2">
    <location>
        <begin position="66"/>
        <end position="93"/>
    </location>
</feature>
<feature type="coiled-coil region" evidence="1">
    <location>
        <begin position="257"/>
        <end position="284"/>
    </location>
</feature>
<gene>
    <name evidence="3" type="ORF">PSACC_00068</name>
</gene>
<keyword evidence="1" id="KW-0175">Coiled coil</keyword>
<dbReference type="Proteomes" id="UP000240830">
    <property type="component" value="Unassembled WGS sequence"/>
</dbReference>
<evidence type="ECO:0000313" key="3">
    <source>
        <dbReference type="EMBL" id="PJF20112.1"/>
    </source>
</evidence>
<sequence>MSGAAGTTPGCYPMYHQTVIDCRERAKCPLCRASLRTIVNLFLDGPPGGVVLEDAILEETALDGTVERGEESINESMHASMHESTESEDELESMRLDLEEAEAEIEALEENLRVAMTQLHRLTEERASHEDSLQGALAGMQQTLFAATQRWDKERKSLEREVIGAKMAKEDVTRLLEEKESKLMQLGRELEELQSVRLSREMERVLTDLNETRTKEHLESLKAWSKHDLISHCSLLTINGRRQETYIYTGIMIFRDLEKMGKELRKAKIELELAERQLRKLSHNQSIQQIEKNIQSERNVQSGRNIQSERNIQNLSTNIGPVPMKRKILLEESSLITIPQPVGHTVLEDTSTLVTPRAINRTTSIAIPPKFTTTRLNSTVADGCGGTKKVIHFPDRRL</sequence>
<accession>A0A2H9TQU9</accession>
<keyword evidence="4" id="KW-1185">Reference proteome</keyword>
<organism evidence="3 4">
    <name type="scientific">Paramicrosporidium saccamoebae</name>
    <dbReference type="NCBI Taxonomy" id="1246581"/>
    <lineage>
        <taxon>Eukaryota</taxon>
        <taxon>Fungi</taxon>
        <taxon>Fungi incertae sedis</taxon>
        <taxon>Cryptomycota</taxon>
        <taxon>Cryptomycota incertae sedis</taxon>
        <taxon>Paramicrosporidium</taxon>
    </lineage>
</organism>
<name>A0A2H9TQU9_9FUNG</name>
<protein>
    <submittedName>
        <fullName evidence="3">Uncharacterized protein</fullName>
    </submittedName>
</protein>
<reference evidence="3 4" key="1">
    <citation type="submission" date="2016-10" db="EMBL/GenBank/DDBJ databases">
        <title>The genome of Paramicrosporidium saccamoebae is the missing link in understanding Cryptomycota and Microsporidia evolution.</title>
        <authorList>
            <person name="Quandt C.A."/>
            <person name="Beaudet D."/>
            <person name="Corsaro D."/>
            <person name="Michel R."/>
            <person name="Corradi N."/>
            <person name="James T."/>
        </authorList>
    </citation>
    <scope>NUCLEOTIDE SEQUENCE [LARGE SCALE GENOMIC DNA]</scope>
    <source>
        <strain evidence="3 4">KSL3</strain>
    </source>
</reference>
<evidence type="ECO:0000256" key="2">
    <source>
        <dbReference type="SAM" id="MobiDB-lite"/>
    </source>
</evidence>
<feature type="coiled-coil region" evidence="1">
    <location>
        <begin position="169"/>
        <end position="196"/>
    </location>
</feature>
<evidence type="ECO:0000256" key="1">
    <source>
        <dbReference type="SAM" id="Coils"/>
    </source>
</evidence>
<dbReference type="EMBL" id="MTSL01000007">
    <property type="protein sequence ID" value="PJF20112.1"/>
    <property type="molecule type" value="Genomic_DNA"/>
</dbReference>
<proteinExistence type="predicted"/>
<evidence type="ECO:0000313" key="4">
    <source>
        <dbReference type="Proteomes" id="UP000240830"/>
    </source>
</evidence>
<comment type="caution">
    <text evidence="3">The sequence shown here is derived from an EMBL/GenBank/DDBJ whole genome shotgun (WGS) entry which is preliminary data.</text>
</comment>